<dbReference type="STRING" id="1195236.CTER_0414"/>
<protein>
    <submittedName>
        <fullName evidence="2">Uncharacterized protein</fullName>
    </submittedName>
</protein>
<name>S0FTG2_RUMCE</name>
<dbReference type="Proteomes" id="UP000014155">
    <property type="component" value="Unassembled WGS sequence"/>
</dbReference>
<feature type="compositionally biased region" description="Basic and acidic residues" evidence="1">
    <location>
        <begin position="69"/>
        <end position="89"/>
    </location>
</feature>
<feature type="compositionally biased region" description="Basic and acidic residues" evidence="1">
    <location>
        <begin position="32"/>
        <end position="59"/>
    </location>
</feature>
<feature type="region of interest" description="Disordered" evidence="1">
    <location>
        <begin position="1"/>
        <end position="123"/>
    </location>
</feature>
<evidence type="ECO:0000313" key="2">
    <source>
        <dbReference type="EMBL" id="EMS73621.1"/>
    </source>
</evidence>
<feature type="compositionally biased region" description="Polar residues" evidence="1">
    <location>
        <begin position="21"/>
        <end position="31"/>
    </location>
</feature>
<gene>
    <name evidence="2" type="ORF">CTER_0414</name>
</gene>
<dbReference type="AlphaFoldDB" id="S0FTG2"/>
<sequence length="161" mass="19401">MVKKNDYPRKNFSKDGVQTGAPANQNSQQKSFQKDSDVSHKDNHNVRNNRPPRDRDNQQRENNNQRDFNQQRDTQRRENRDNQVRENSSRENGQNQHKENYQRNFHRDNQKENRENVRQHFQRPIKPRAEETVADISADIVRIEKEIDLELKEIRTMRLGV</sequence>
<dbReference type="PATRIC" id="fig|1195236.3.peg.723"/>
<reference evidence="2 3" key="1">
    <citation type="journal article" date="2013" name="Genome Announc.">
        <title>Draft Genome Sequence of the Cellulolytic, Mesophilic, Anaerobic Bacterium Clostridium termitidis Strain CT1112 (DSM 5398).</title>
        <authorList>
            <person name="Lal S."/>
            <person name="Ramachandran U."/>
            <person name="Zhang X."/>
            <person name="Munir R."/>
            <person name="Sparling R."/>
            <person name="Levin D.B."/>
        </authorList>
    </citation>
    <scope>NUCLEOTIDE SEQUENCE [LARGE SCALE GENOMIC DNA]</scope>
    <source>
        <strain evidence="2 3">CT1112</strain>
    </source>
</reference>
<dbReference type="RefSeq" id="WP_004623761.1">
    <property type="nucleotide sequence ID" value="NZ_AORV01000017.1"/>
</dbReference>
<dbReference type="eggNOG" id="ENOG5033M0C">
    <property type="taxonomic scope" value="Bacteria"/>
</dbReference>
<evidence type="ECO:0000256" key="1">
    <source>
        <dbReference type="SAM" id="MobiDB-lite"/>
    </source>
</evidence>
<feature type="compositionally biased region" description="Basic and acidic residues" evidence="1">
    <location>
        <begin position="1"/>
        <end position="13"/>
    </location>
</feature>
<dbReference type="EMBL" id="AORV01000017">
    <property type="protein sequence ID" value="EMS73621.1"/>
    <property type="molecule type" value="Genomic_DNA"/>
</dbReference>
<comment type="caution">
    <text evidence="2">The sequence shown here is derived from an EMBL/GenBank/DDBJ whole genome shotgun (WGS) entry which is preliminary data.</text>
</comment>
<keyword evidence="3" id="KW-1185">Reference proteome</keyword>
<evidence type="ECO:0000313" key="3">
    <source>
        <dbReference type="Proteomes" id="UP000014155"/>
    </source>
</evidence>
<accession>S0FTG2</accession>
<proteinExistence type="predicted"/>
<feature type="compositionally biased region" description="Basic and acidic residues" evidence="1">
    <location>
        <begin position="96"/>
        <end position="118"/>
    </location>
</feature>
<organism evidence="2 3">
    <name type="scientific">Ruminiclostridium cellobioparum subsp. termitidis CT1112</name>
    <dbReference type="NCBI Taxonomy" id="1195236"/>
    <lineage>
        <taxon>Bacteria</taxon>
        <taxon>Bacillati</taxon>
        <taxon>Bacillota</taxon>
        <taxon>Clostridia</taxon>
        <taxon>Eubacteriales</taxon>
        <taxon>Oscillospiraceae</taxon>
        <taxon>Ruminiclostridium</taxon>
    </lineage>
</organism>